<dbReference type="GO" id="GO:0016579">
    <property type="term" value="P:protein deubiquitination"/>
    <property type="evidence" value="ECO:0007669"/>
    <property type="project" value="InterPro"/>
</dbReference>
<evidence type="ECO:0000256" key="1">
    <source>
        <dbReference type="ARBA" id="ARBA00000707"/>
    </source>
</evidence>
<keyword evidence="7 11" id="KW-0833">Ubl conjugation pathway</keyword>
<dbReference type="Gene3D" id="3.90.70.10">
    <property type="entry name" value="Cysteine proteinases"/>
    <property type="match status" value="2"/>
</dbReference>
<dbReference type="Pfam" id="PF14533">
    <property type="entry name" value="USP7_C2"/>
    <property type="match status" value="1"/>
</dbReference>
<evidence type="ECO:0000256" key="4">
    <source>
        <dbReference type="ARBA" id="ARBA00009085"/>
    </source>
</evidence>
<protein>
    <recommendedName>
        <fullName evidence="11">Ubiquitin carboxyl-terminal hydrolase</fullName>
        <ecNumber evidence="11">3.4.19.12</ecNumber>
    </recommendedName>
</protein>
<organism evidence="14">
    <name type="scientific">Timema shepardi</name>
    <name type="common">Walking stick</name>
    <dbReference type="NCBI Taxonomy" id="629360"/>
    <lineage>
        <taxon>Eukaryota</taxon>
        <taxon>Metazoa</taxon>
        <taxon>Ecdysozoa</taxon>
        <taxon>Arthropoda</taxon>
        <taxon>Hexapoda</taxon>
        <taxon>Insecta</taxon>
        <taxon>Pterygota</taxon>
        <taxon>Neoptera</taxon>
        <taxon>Polyneoptera</taxon>
        <taxon>Phasmatodea</taxon>
        <taxon>Timematodea</taxon>
        <taxon>Timematoidea</taxon>
        <taxon>Timematidae</taxon>
        <taxon>Timema</taxon>
    </lineage>
</organism>
<evidence type="ECO:0000256" key="9">
    <source>
        <dbReference type="ARBA" id="ARBA00022807"/>
    </source>
</evidence>
<dbReference type="AlphaFoldDB" id="A0A7R9AXH1"/>
<keyword evidence="9 11" id="KW-0788">Thiol protease</keyword>
<dbReference type="InterPro" id="IPR028889">
    <property type="entry name" value="USP"/>
</dbReference>
<evidence type="ECO:0000256" key="3">
    <source>
        <dbReference type="ARBA" id="ARBA00004496"/>
    </source>
</evidence>
<dbReference type="InterPro" id="IPR028135">
    <property type="entry name" value="Ub_USP-typ"/>
</dbReference>
<dbReference type="GO" id="GO:0006508">
    <property type="term" value="P:proteolysis"/>
    <property type="evidence" value="ECO:0007669"/>
    <property type="project" value="UniProtKB-KW"/>
</dbReference>
<gene>
    <name evidence="14" type="ORF">TSIB3V08_LOCUS6451</name>
</gene>
<proteinExistence type="inferred from homology"/>
<evidence type="ECO:0000256" key="5">
    <source>
        <dbReference type="ARBA" id="ARBA00022490"/>
    </source>
</evidence>
<dbReference type="Gene3D" id="3.30.2230.10">
    <property type="entry name" value="DUSP-like"/>
    <property type="match status" value="1"/>
</dbReference>
<dbReference type="InterPro" id="IPR050185">
    <property type="entry name" value="Ub_carboxyl-term_hydrolase"/>
</dbReference>
<dbReference type="InterPro" id="IPR018200">
    <property type="entry name" value="USP_CS"/>
</dbReference>
<dbReference type="PROSITE" id="PS00972">
    <property type="entry name" value="USP_1"/>
    <property type="match status" value="1"/>
</dbReference>
<dbReference type="InterPro" id="IPR029346">
    <property type="entry name" value="USP_C"/>
</dbReference>
<dbReference type="Pfam" id="PF00443">
    <property type="entry name" value="UCH"/>
    <property type="match status" value="1"/>
</dbReference>
<dbReference type="InterPro" id="IPR006615">
    <property type="entry name" value="Pept_C19_DUSP"/>
</dbReference>
<dbReference type="PANTHER" id="PTHR21646:SF24">
    <property type="entry name" value="UBIQUITIN CARBOXYL-TERMINAL HYDROLASE"/>
    <property type="match status" value="1"/>
</dbReference>
<dbReference type="InterPro" id="IPR038765">
    <property type="entry name" value="Papain-like_cys_pep_sf"/>
</dbReference>
<keyword evidence="8 11" id="KW-0378">Hydrolase</keyword>
<comment type="similarity">
    <text evidence="4 11">Belongs to the peptidase C19 family.</text>
</comment>
<feature type="domain" description="DUSP" evidence="13">
    <location>
        <begin position="26"/>
        <end position="136"/>
    </location>
</feature>
<dbReference type="Pfam" id="PF06337">
    <property type="entry name" value="DUSP"/>
    <property type="match status" value="1"/>
</dbReference>
<dbReference type="GO" id="GO:0005634">
    <property type="term" value="C:nucleus"/>
    <property type="evidence" value="ECO:0007669"/>
    <property type="project" value="UniProtKB-SubCell"/>
</dbReference>
<evidence type="ECO:0000256" key="11">
    <source>
        <dbReference type="RuleBase" id="RU366025"/>
    </source>
</evidence>
<evidence type="ECO:0000313" key="14">
    <source>
        <dbReference type="EMBL" id="CAD7262341.1"/>
    </source>
</evidence>
<dbReference type="SUPFAM" id="SSF143791">
    <property type="entry name" value="DUSP-like"/>
    <property type="match status" value="1"/>
</dbReference>
<sequence>MTHTETSSSQFQVSCLNMADDGENVPDLKHQAEEIRRFLEMKMVKGQIWCLIDSKWFRNFKHYVGLDTTWTPHGGKEHPGPIDNKNLFENGDLNGELKDHMVDELDYVLLPESAWQLLEQWYGLSPNQKPIKKEVVESGVFVKHCKVEVYLLKFNLCKDFDIKTQYTHKFSKALTIRSMEKLMREHYGIPKDTEARLWSCFSPNASNELTNPDSTIQDEGLFQDQVIVIDTRSANGEWHRPTKWLSYPSELVSNMTANSAASKMVTRRTIGDGSVNNEAESSSSSMYTSTQPGLCGLCNIGNTCFMNSVIQCMSNCPPITQYFLNGDHYEELNETNPLGMRGEIAKAFGELIKSLWSGTSTYTVPHHFKLQVGKFAPQFSGYQQQDSQELLTFLLDGLHEDLNRIKKKPYIEFKDSDSRPDLEVSKESWENYQKRNNSIIVDVFHGLLKSTVICPDCSKVSITFDPFCYLSLPLPQSRNKYIDVTFMPYNPPEKPLLYKVALPKKGKVQDLLDDVSRMCNVNSENLILAEVTKHHFRTVFSREDSLEHVDERDILYVYELPVRDNTDYHVIPVCHWEWHPESNHNLSQLFGVPFFVVVPRTNCTFAKLYETIIARLTHYINHVDNKNITMDSEDSPMSGSENNADSYKEYLKMGLFTVYNIDPSSSNAVKKLHNDGQAISFPDEFDQQYLALQWTVDNRNKYFNNLADIRQERLRTSKPSSVLQLSDCMELYTTCEKLGADDAWFCPVCKKHQQATKKFDLWSLPDILIIHLKRFSYNRYKREKIDRVVEFPIMGLDMSDYVIGKDDKSTIYDLIGVCNHYGGMGGGHYTAYAQNKLDRKWYCFDDSHVSAVFPDTIVSNAAYVLFYMRRKTPVRAMDVH</sequence>
<evidence type="ECO:0000259" key="13">
    <source>
        <dbReference type="PROSITE" id="PS51283"/>
    </source>
</evidence>
<evidence type="ECO:0000259" key="12">
    <source>
        <dbReference type="PROSITE" id="PS50235"/>
    </source>
</evidence>
<evidence type="ECO:0000256" key="8">
    <source>
        <dbReference type="ARBA" id="ARBA00022801"/>
    </source>
</evidence>
<dbReference type="Pfam" id="PF14836">
    <property type="entry name" value="Ubiquitin_3"/>
    <property type="match status" value="1"/>
</dbReference>
<dbReference type="PANTHER" id="PTHR21646">
    <property type="entry name" value="UBIQUITIN CARBOXYL-TERMINAL HYDROLASE"/>
    <property type="match status" value="1"/>
</dbReference>
<dbReference type="PROSITE" id="PS50235">
    <property type="entry name" value="USP_3"/>
    <property type="match status" value="1"/>
</dbReference>
<keyword evidence="5" id="KW-0963">Cytoplasm</keyword>
<dbReference type="InterPro" id="IPR001394">
    <property type="entry name" value="Peptidase_C19_UCH"/>
</dbReference>
<dbReference type="SMART" id="SM00695">
    <property type="entry name" value="DUSP"/>
    <property type="match status" value="1"/>
</dbReference>
<reference evidence="14" key="1">
    <citation type="submission" date="2020-11" db="EMBL/GenBank/DDBJ databases">
        <authorList>
            <person name="Tran Van P."/>
        </authorList>
    </citation>
    <scope>NUCLEOTIDE SEQUENCE</scope>
</reference>
<dbReference type="PROSITE" id="PS00973">
    <property type="entry name" value="USP_2"/>
    <property type="match status" value="1"/>
</dbReference>
<dbReference type="InterPro" id="IPR035927">
    <property type="entry name" value="DUSP-like_sf"/>
</dbReference>
<keyword evidence="10" id="KW-0539">Nucleus</keyword>
<evidence type="ECO:0000256" key="7">
    <source>
        <dbReference type="ARBA" id="ARBA00022786"/>
    </source>
</evidence>
<evidence type="ECO:0000256" key="2">
    <source>
        <dbReference type="ARBA" id="ARBA00004123"/>
    </source>
</evidence>
<comment type="subcellular location">
    <subcellularLocation>
        <location evidence="3">Cytoplasm</location>
    </subcellularLocation>
    <subcellularLocation>
        <location evidence="2">Nucleus</location>
    </subcellularLocation>
</comment>
<dbReference type="PROSITE" id="PS51283">
    <property type="entry name" value="DUSP"/>
    <property type="match status" value="1"/>
</dbReference>
<dbReference type="GO" id="GO:0005737">
    <property type="term" value="C:cytoplasm"/>
    <property type="evidence" value="ECO:0007669"/>
    <property type="project" value="UniProtKB-SubCell"/>
</dbReference>
<comment type="catalytic activity">
    <reaction evidence="1 11">
        <text>Thiol-dependent hydrolysis of ester, thioester, amide, peptide and isopeptide bonds formed by the C-terminal Gly of ubiquitin (a 76-residue protein attached to proteins as an intracellular targeting signal).</text>
        <dbReference type="EC" id="3.4.19.12"/>
    </reaction>
</comment>
<name>A0A7R9AXH1_TIMSH</name>
<dbReference type="SUPFAM" id="SSF54001">
    <property type="entry name" value="Cysteine proteinases"/>
    <property type="match status" value="1"/>
</dbReference>
<feature type="domain" description="USP" evidence="12">
    <location>
        <begin position="295"/>
        <end position="870"/>
    </location>
</feature>
<dbReference type="Gene3D" id="3.10.20.90">
    <property type="entry name" value="Phosphatidylinositol 3-kinase Catalytic Subunit, Chain A, domain 1"/>
    <property type="match status" value="1"/>
</dbReference>
<keyword evidence="6 11" id="KW-0645">Protease</keyword>
<dbReference type="EMBL" id="OC002759">
    <property type="protein sequence ID" value="CAD7262341.1"/>
    <property type="molecule type" value="Genomic_DNA"/>
</dbReference>
<dbReference type="GO" id="GO:0004843">
    <property type="term" value="F:cysteine-type deubiquitinase activity"/>
    <property type="evidence" value="ECO:0007669"/>
    <property type="project" value="UniProtKB-UniRule"/>
</dbReference>
<dbReference type="EC" id="3.4.19.12" evidence="11"/>
<evidence type="ECO:0000256" key="10">
    <source>
        <dbReference type="ARBA" id="ARBA00023242"/>
    </source>
</evidence>
<evidence type="ECO:0000256" key="6">
    <source>
        <dbReference type="ARBA" id="ARBA00022670"/>
    </source>
</evidence>
<accession>A0A7R9AXH1</accession>
<dbReference type="CDD" id="cd02674">
    <property type="entry name" value="Peptidase_C19R"/>
    <property type="match status" value="1"/>
</dbReference>